<keyword evidence="1" id="KW-0813">Transport</keyword>
<dbReference type="PROSITE" id="PS50893">
    <property type="entry name" value="ABC_TRANSPORTER_2"/>
    <property type="match status" value="1"/>
</dbReference>
<dbReference type="EMBL" id="FQVI01000011">
    <property type="protein sequence ID" value="SHF05111.1"/>
    <property type="molecule type" value="Genomic_DNA"/>
</dbReference>
<evidence type="ECO:0000259" key="4">
    <source>
        <dbReference type="PROSITE" id="PS50893"/>
    </source>
</evidence>
<evidence type="ECO:0000256" key="1">
    <source>
        <dbReference type="ARBA" id="ARBA00022448"/>
    </source>
</evidence>
<dbReference type="SUPFAM" id="SSF52540">
    <property type="entry name" value="P-loop containing nucleoside triphosphate hydrolases"/>
    <property type="match status" value="1"/>
</dbReference>
<protein>
    <submittedName>
        <fullName evidence="5">Putative ABC transport system ATP-binding protein</fullName>
    </submittedName>
</protein>
<evidence type="ECO:0000256" key="2">
    <source>
        <dbReference type="ARBA" id="ARBA00022741"/>
    </source>
</evidence>
<evidence type="ECO:0000313" key="6">
    <source>
        <dbReference type="Proteomes" id="UP000184245"/>
    </source>
</evidence>
<dbReference type="GO" id="GO:0016887">
    <property type="term" value="F:ATP hydrolysis activity"/>
    <property type="evidence" value="ECO:0007669"/>
    <property type="project" value="InterPro"/>
</dbReference>
<dbReference type="RefSeq" id="WP_072851993.1">
    <property type="nucleotide sequence ID" value="NZ_FQVI01000011.1"/>
</dbReference>
<dbReference type="GO" id="GO:0005524">
    <property type="term" value="F:ATP binding"/>
    <property type="evidence" value="ECO:0007669"/>
    <property type="project" value="UniProtKB-KW"/>
</dbReference>
<evidence type="ECO:0000313" key="5">
    <source>
        <dbReference type="EMBL" id="SHF05111.1"/>
    </source>
</evidence>
<gene>
    <name evidence="5" type="ORF">SAMN02745158_02382</name>
</gene>
<dbReference type="InterPro" id="IPR003439">
    <property type="entry name" value="ABC_transporter-like_ATP-bd"/>
</dbReference>
<evidence type="ECO:0000256" key="3">
    <source>
        <dbReference type="ARBA" id="ARBA00022840"/>
    </source>
</evidence>
<feature type="domain" description="ABC transporter" evidence="4">
    <location>
        <begin position="5"/>
        <end position="245"/>
    </location>
</feature>
<organism evidence="5 6">
    <name type="scientific">Lactonifactor longoviformis DSM 17459</name>
    <dbReference type="NCBI Taxonomy" id="1122155"/>
    <lineage>
        <taxon>Bacteria</taxon>
        <taxon>Bacillati</taxon>
        <taxon>Bacillota</taxon>
        <taxon>Clostridia</taxon>
        <taxon>Eubacteriales</taxon>
        <taxon>Clostridiaceae</taxon>
        <taxon>Lactonifactor</taxon>
    </lineage>
</organism>
<dbReference type="SMART" id="SM00382">
    <property type="entry name" value="AAA"/>
    <property type="match status" value="1"/>
</dbReference>
<dbReference type="Pfam" id="PF00005">
    <property type="entry name" value="ABC_tran"/>
    <property type="match status" value="1"/>
</dbReference>
<dbReference type="GO" id="GO:0022857">
    <property type="term" value="F:transmembrane transporter activity"/>
    <property type="evidence" value="ECO:0007669"/>
    <property type="project" value="TreeGrafter"/>
</dbReference>
<dbReference type="STRING" id="1122155.SAMN02745158_02382"/>
<dbReference type="InterPro" id="IPR027417">
    <property type="entry name" value="P-loop_NTPase"/>
</dbReference>
<dbReference type="Gene3D" id="3.40.50.300">
    <property type="entry name" value="P-loop containing nucleotide triphosphate hydrolases"/>
    <property type="match status" value="1"/>
</dbReference>
<keyword evidence="3 5" id="KW-0067">ATP-binding</keyword>
<name>A0A1M4YHB0_9CLOT</name>
<dbReference type="OrthoDB" id="9802264at2"/>
<reference evidence="5 6" key="1">
    <citation type="submission" date="2016-11" db="EMBL/GenBank/DDBJ databases">
        <authorList>
            <person name="Jaros S."/>
            <person name="Januszkiewicz K."/>
            <person name="Wedrychowicz H."/>
        </authorList>
    </citation>
    <scope>NUCLEOTIDE SEQUENCE [LARGE SCALE GENOMIC DNA]</scope>
    <source>
        <strain evidence="5 6">DSM 17459</strain>
    </source>
</reference>
<dbReference type="PANTHER" id="PTHR24220:SF86">
    <property type="entry name" value="ABC TRANSPORTER ABCH.1"/>
    <property type="match status" value="1"/>
</dbReference>
<keyword evidence="2" id="KW-0547">Nucleotide-binding</keyword>
<dbReference type="Proteomes" id="UP000184245">
    <property type="component" value="Unassembled WGS sequence"/>
</dbReference>
<dbReference type="GO" id="GO:0005886">
    <property type="term" value="C:plasma membrane"/>
    <property type="evidence" value="ECO:0007669"/>
    <property type="project" value="TreeGrafter"/>
</dbReference>
<dbReference type="InterPro" id="IPR003593">
    <property type="entry name" value="AAA+_ATPase"/>
</dbReference>
<dbReference type="PANTHER" id="PTHR24220">
    <property type="entry name" value="IMPORT ATP-BINDING PROTEIN"/>
    <property type="match status" value="1"/>
</dbReference>
<sequence length="255" mass="28324">MNTILEVKHLIKEYDVGKNSRQRVLHDVSMTIERGEFLSVMGPSGSGKSTLLYTVSGMDRATQGSVRFCDIDFSAMSEDEIAKIRLSRMGFIFQQNNLLKNLNIFDNILLSACLSKRETKQEIKERGKKLMEQTGILQLADRPITQASGGQLQRASICRALMNQPEILFGDEPTGALNSKAAGEIMDILLKINENGTTVLLVTHDIKVAAKTQRVLFMMDGVIAGEKHLGKYQGEAGSLKSREQKLTKWLSDLGF</sequence>
<dbReference type="CDD" id="cd03255">
    <property type="entry name" value="ABC_MJ0796_LolCDE_FtsE"/>
    <property type="match status" value="1"/>
</dbReference>
<proteinExistence type="predicted"/>
<dbReference type="AlphaFoldDB" id="A0A1M4YHB0"/>
<accession>A0A1M4YHB0</accession>
<dbReference type="InterPro" id="IPR017911">
    <property type="entry name" value="MacB-like_ATP-bd"/>
</dbReference>
<keyword evidence="6" id="KW-1185">Reference proteome</keyword>
<dbReference type="InterPro" id="IPR015854">
    <property type="entry name" value="ABC_transpr_LolD-like"/>
</dbReference>